<feature type="transmembrane region" description="Helical" evidence="7">
    <location>
        <begin position="68"/>
        <end position="92"/>
    </location>
</feature>
<comment type="similarity">
    <text evidence="7">Belongs to the binding-protein-dependent transport system permease family.</text>
</comment>
<comment type="subcellular location">
    <subcellularLocation>
        <location evidence="1 7">Cell membrane</location>
        <topology evidence="1 7">Multi-pass membrane protein</topology>
    </subcellularLocation>
</comment>
<dbReference type="PANTHER" id="PTHR30151:SF0">
    <property type="entry name" value="ABC TRANSPORTER PERMEASE PROTEIN MJ0413-RELATED"/>
    <property type="match status" value="1"/>
</dbReference>
<dbReference type="Proteomes" id="UP000539313">
    <property type="component" value="Unassembled WGS sequence"/>
</dbReference>
<gene>
    <name evidence="9" type="ORF">HNR21_000587</name>
</gene>
<reference evidence="9 10" key="1">
    <citation type="submission" date="2020-08" db="EMBL/GenBank/DDBJ databases">
        <title>Sequencing the genomes of 1000 actinobacteria strains.</title>
        <authorList>
            <person name="Klenk H.-P."/>
        </authorList>
    </citation>
    <scope>NUCLEOTIDE SEQUENCE [LARGE SCALE GENOMIC DNA]</scope>
    <source>
        <strain evidence="9 10">DSM 45823</strain>
    </source>
</reference>
<keyword evidence="6 7" id="KW-0472">Membrane</keyword>
<evidence type="ECO:0000256" key="7">
    <source>
        <dbReference type="RuleBase" id="RU363032"/>
    </source>
</evidence>
<dbReference type="PROSITE" id="PS50928">
    <property type="entry name" value="ABC_TM1"/>
    <property type="match status" value="1"/>
</dbReference>
<evidence type="ECO:0000256" key="3">
    <source>
        <dbReference type="ARBA" id="ARBA00022475"/>
    </source>
</evidence>
<feature type="transmembrane region" description="Helical" evidence="7">
    <location>
        <begin position="183"/>
        <end position="201"/>
    </location>
</feature>
<name>A0A7W3MTQ0_9ACTN</name>
<feature type="transmembrane region" description="Helical" evidence="7">
    <location>
        <begin position="221"/>
        <end position="244"/>
    </location>
</feature>
<dbReference type="InterPro" id="IPR000515">
    <property type="entry name" value="MetI-like"/>
</dbReference>
<keyword evidence="10" id="KW-1185">Reference proteome</keyword>
<dbReference type="Gene3D" id="1.10.3720.10">
    <property type="entry name" value="MetI-like"/>
    <property type="match status" value="1"/>
</dbReference>
<evidence type="ECO:0000256" key="6">
    <source>
        <dbReference type="ARBA" id="ARBA00023136"/>
    </source>
</evidence>
<accession>A0A7W3MTQ0</accession>
<keyword evidence="5 7" id="KW-1133">Transmembrane helix</keyword>
<protein>
    <submittedName>
        <fullName evidence="9">ABC-type nitrate/sulfonate/bicarbonate transport system permease component</fullName>
    </submittedName>
</protein>
<dbReference type="RefSeq" id="WP_182703929.1">
    <property type="nucleotide sequence ID" value="NZ_JACJII010000001.1"/>
</dbReference>
<organism evidence="9 10">
    <name type="scientific">Thermomonospora cellulosilytica</name>
    <dbReference type="NCBI Taxonomy" id="1411118"/>
    <lineage>
        <taxon>Bacteria</taxon>
        <taxon>Bacillati</taxon>
        <taxon>Actinomycetota</taxon>
        <taxon>Actinomycetes</taxon>
        <taxon>Streptosporangiales</taxon>
        <taxon>Thermomonosporaceae</taxon>
        <taxon>Thermomonospora</taxon>
    </lineage>
</organism>
<keyword evidence="4 7" id="KW-0812">Transmembrane</keyword>
<dbReference type="InterPro" id="IPR035906">
    <property type="entry name" value="MetI-like_sf"/>
</dbReference>
<evidence type="ECO:0000256" key="1">
    <source>
        <dbReference type="ARBA" id="ARBA00004651"/>
    </source>
</evidence>
<evidence type="ECO:0000313" key="10">
    <source>
        <dbReference type="Proteomes" id="UP000539313"/>
    </source>
</evidence>
<evidence type="ECO:0000256" key="5">
    <source>
        <dbReference type="ARBA" id="ARBA00022989"/>
    </source>
</evidence>
<evidence type="ECO:0000256" key="2">
    <source>
        <dbReference type="ARBA" id="ARBA00022448"/>
    </source>
</evidence>
<evidence type="ECO:0000259" key="8">
    <source>
        <dbReference type="PROSITE" id="PS50928"/>
    </source>
</evidence>
<dbReference type="Pfam" id="PF00528">
    <property type="entry name" value="BPD_transp_1"/>
    <property type="match status" value="1"/>
</dbReference>
<feature type="transmembrane region" description="Helical" evidence="7">
    <location>
        <begin position="113"/>
        <end position="138"/>
    </location>
</feature>
<comment type="caution">
    <text evidence="9">The sequence shown here is derived from an EMBL/GenBank/DDBJ whole genome shotgun (WGS) entry which is preliminary data.</text>
</comment>
<dbReference type="AlphaFoldDB" id="A0A7W3MTQ0"/>
<dbReference type="PANTHER" id="PTHR30151">
    <property type="entry name" value="ALKANE SULFONATE ABC TRANSPORTER-RELATED, MEMBRANE SUBUNIT"/>
    <property type="match status" value="1"/>
</dbReference>
<dbReference type="EMBL" id="JACJII010000001">
    <property type="protein sequence ID" value="MBA9001705.1"/>
    <property type="molecule type" value="Genomic_DNA"/>
</dbReference>
<dbReference type="GO" id="GO:0005886">
    <property type="term" value="C:plasma membrane"/>
    <property type="evidence" value="ECO:0007669"/>
    <property type="project" value="UniProtKB-SubCell"/>
</dbReference>
<feature type="domain" description="ABC transmembrane type-1" evidence="8">
    <location>
        <begin position="60"/>
        <end position="245"/>
    </location>
</feature>
<sequence length="268" mass="28619">MNLPGLAAVAAAVGCWEAGTRLAGNPFAPPPSRIAGRLRELWLSGPPERLWLTDAAIENVPPSVLRLLAGWAIAAVLGVALGLAIGRVRWLAETLEPVLHFARAVPPTALAPLWVALLAVGTQTQLVTIAFGVVWPILLNTMDGARSVEPVQYDTARIYGLGPLRRTVWLIVPSAAPKIFAGLRVSLGLAVILMVVSEMTGSTDGIAFSLLLDAQRTWDMAAMWAGICVLGALGYVLAVALDLCERVVLARHRHALDTRFDDREPAHV</sequence>
<evidence type="ECO:0000313" key="9">
    <source>
        <dbReference type="EMBL" id="MBA9001705.1"/>
    </source>
</evidence>
<keyword evidence="3" id="KW-1003">Cell membrane</keyword>
<keyword evidence="2 7" id="KW-0813">Transport</keyword>
<dbReference type="SUPFAM" id="SSF161098">
    <property type="entry name" value="MetI-like"/>
    <property type="match status" value="1"/>
</dbReference>
<evidence type="ECO:0000256" key="4">
    <source>
        <dbReference type="ARBA" id="ARBA00022692"/>
    </source>
</evidence>
<dbReference type="GO" id="GO:0055085">
    <property type="term" value="P:transmembrane transport"/>
    <property type="evidence" value="ECO:0007669"/>
    <property type="project" value="InterPro"/>
</dbReference>
<dbReference type="CDD" id="cd06261">
    <property type="entry name" value="TM_PBP2"/>
    <property type="match status" value="1"/>
</dbReference>
<proteinExistence type="inferred from homology"/>